<dbReference type="PANTHER" id="PTHR44688">
    <property type="entry name" value="DNA-BINDING TRANSCRIPTIONAL ACTIVATOR DEVR_DOSR"/>
    <property type="match status" value="1"/>
</dbReference>
<dbReference type="PANTHER" id="PTHR44688:SF25">
    <property type="entry name" value="HTH LUXR-TYPE DOMAIN-CONTAINING PROTEIN"/>
    <property type="match status" value="1"/>
</dbReference>
<reference evidence="5" key="1">
    <citation type="journal article" date="2016" name="ChemBioChem">
        <title>Involvement of the Baeyer-Villiger Monooxygenase IfnQ in the Biosynthesis of Isofuranonaphthoquinone Scaffold of JBIR-76 and -77.</title>
        <authorList>
            <person name="Katsuyama Y."/>
            <person name="Sone K."/>
            <person name="Satou R."/>
            <person name="Izumikawa M."/>
            <person name="Takagi M."/>
            <person name="Fujie M."/>
            <person name="Satoh N."/>
            <person name="Shin-ya K."/>
            <person name="Ohnishi Y."/>
        </authorList>
    </citation>
    <scope>NUCLEOTIDE SEQUENCE</scope>
    <source>
        <strain evidence="5">RI-77</strain>
    </source>
</reference>
<dbReference type="GO" id="GO:0006355">
    <property type="term" value="P:regulation of DNA-templated transcription"/>
    <property type="evidence" value="ECO:0007669"/>
    <property type="project" value="InterPro"/>
</dbReference>
<dbReference type="CDD" id="cd06170">
    <property type="entry name" value="LuxR_C_like"/>
    <property type="match status" value="1"/>
</dbReference>
<dbReference type="InterPro" id="IPR000792">
    <property type="entry name" value="Tscrpt_reg_LuxR_C"/>
</dbReference>
<dbReference type="SUPFAM" id="SSF55874">
    <property type="entry name" value="ATPase domain of HSP90 chaperone/DNA topoisomerase II/histidine kinase"/>
    <property type="match status" value="1"/>
</dbReference>
<dbReference type="InterPro" id="IPR036388">
    <property type="entry name" value="WH-like_DNA-bd_sf"/>
</dbReference>
<dbReference type="PRINTS" id="PR00038">
    <property type="entry name" value="HTHLUXR"/>
</dbReference>
<dbReference type="EMBL" id="LC125462">
    <property type="protein sequence ID" value="BAU98040.1"/>
    <property type="molecule type" value="Genomic_DNA"/>
</dbReference>
<dbReference type="GO" id="GO:0003677">
    <property type="term" value="F:DNA binding"/>
    <property type="evidence" value="ECO:0007669"/>
    <property type="project" value="UniProtKB-KW"/>
</dbReference>
<keyword evidence="1" id="KW-0805">Transcription regulation</keyword>
<gene>
    <name evidence="5" type="primary">ifnM</name>
</gene>
<organism evidence="5">
    <name type="scientific">Streptomyces sp. RI-77</name>
    <dbReference type="NCBI Taxonomy" id="1799151"/>
    <lineage>
        <taxon>Bacteria</taxon>
        <taxon>Bacillati</taxon>
        <taxon>Actinomycetota</taxon>
        <taxon>Actinomycetes</taxon>
        <taxon>Kitasatosporales</taxon>
        <taxon>Streptomycetaceae</taxon>
        <taxon>Streptomyces</taxon>
    </lineage>
</organism>
<evidence type="ECO:0000256" key="2">
    <source>
        <dbReference type="ARBA" id="ARBA00023125"/>
    </source>
</evidence>
<proteinExistence type="predicted"/>
<name>A0A169SUI2_9ACTN</name>
<keyword evidence="3" id="KW-0804">Transcription</keyword>
<accession>A0A169SUI2</accession>
<evidence type="ECO:0000259" key="4">
    <source>
        <dbReference type="PROSITE" id="PS50043"/>
    </source>
</evidence>
<dbReference type="Gene3D" id="1.10.10.10">
    <property type="entry name" value="Winged helix-like DNA-binding domain superfamily/Winged helix DNA-binding domain"/>
    <property type="match status" value="1"/>
</dbReference>
<evidence type="ECO:0000313" key="5">
    <source>
        <dbReference type="EMBL" id="BAU98040.1"/>
    </source>
</evidence>
<protein>
    <submittedName>
        <fullName evidence="5">Transcriptional regulator</fullName>
    </submittedName>
</protein>
<evidence type="ECO:0000256" key="1">
    <source>
        <dbReference type="ARBA" id="ARBA00023015"/>
    </source>
</evidence>
<evidence type="ECO:0000256" key="3">
    <source>
        <dbReference type="ARBA" id="ARBA00023163"/>
    </source>
</evidence>
<dbReference type="Pfam" id="PF00196">
    <property type="entry name" value="GerE"/>
    <property type="match status" value="1"/>
</dbReference>
<dbReference type="InterPro" id="IPR016032">
    <property type="entry name" value="Sig_transdc_resp-reg_C-effctor"/>
</dbReference>
<dbReference type="SMART" id="SM00421">
    <property type="entry name" value="HTH_LUXR"/>
    <property type="match status" value="1"/>
</dbReference>
<dbReference type="PROSITE" id="PS50043">
    <property type="entry name" value="HTH_LUXR_2"/>
    <property type="match status" value="1"/>
</dbReference>
<dbReference type="AlphaFoldDB" id="A0A169SUI2"/>
<sequence length="434" mass="45961">MAFRDWGDPQRALSVAAALMQAPLKQVLSTLSDALTDLVPHHAVVMLTGDCPKSATWSHGDAELTEAVTTAEMAQLATHVDIGRPRFDQASLAGAPRPVLAVASAPPGSAGALLALLPTAETAPEPHVQSLVQQLWDLATLRIIALWPSAVPVNQAAPWMASSERARITADLTDSHAATLTTLLGLLRNRSLDDGTARRTAVDLAVSSLIELRSLGEGERLPGEETAEEAFGRLTDMLGLLSRYGNVELEFCGPTGEAAQRVIPPVIAQTARTTARGTALTMLEQGGVSRIRVSWHVEDGELRTIVRDDGPGSLAGDALAVHRLADRAAAVSGAVHVDAVAGWGTIVTIRLPLSAPERRRNDPLGELNPRELDVLEQLVQGHRNRAIAERLRISEHTVKFHVAKILKKLGVNSRGEAAALALAAGFPASLALTS</sequence>
<dbReference type="Gene3D" id="3.30.565.10">
    <property type="entry name" value="Histidine kinase-like ATPase, C-terminal domain"/>
    <property type="match status" value="1"/>
</dbReference>
<keyword evidence="2" id="KW-0238">DNA-binding</keyword>
<dbReference type="InterPro" id="IPR036890">
    <property type="entry name" value="HATPase_C_sf"/>
</dbReference>
<dbReference type="SUPFAM" id="SSF46894">
    <property type="entry name" value="C-terminal effector domain of the bipartite response regulators"/>
    <property type="match status" value="1"/>
</dbReference>
<feature type="domain" description="HTH luxR-type" evidence="4">
    <location>
        <begin position="360"/>
        <end position="425"/>
    </location>
</feature>